<dbReference type="OrthoDB" id="2610923at2759"/>
<keyword evidence="3" id="KW-0863">Zinc-finger</keyword>
<dbReference type="Proteomes" id="UP000187203">
    <property type="component" value="Unassembled WGS sequence"/>
</dbReference>
<keyword evidence="2" id="KW-0479">Metal-binding</keyword>
<protein>
    <recommendedName>
        <fullName evidence="6">HAT C-terminal dimerisation domain-containing protein</fullName>
    </recommendedName>
</protein>
<dbReference type="GO" id="GO:0046983">
    <property type="term" value="F:protein dimerization activity"/>
    <property type="evidence" value="ECO:0007669"/>
    <property type="project" value="InterPro"/>
</dbReference>
<comment type="caution">
    <text evidence="7">The sequence shown here is derived from an EMBL/GenBank/DDBJ whole genome shotgun (WGS) entry which is preliminary data.</text>
</comment>
<evidence type="ECO:0000259" key="6">
    <source>
        <dbReference type="Pfam" id="PF05699"/>
    </source>
</evidence>
<keyword evidence="4" id="KW-0862">Zinc</keyword>
<accession>A0A1R3G102</accession>
<dbReference type="PANTHER" id="PTHR46481">
    <property type="entry name" value="ZINC FINGER BED DOMAIN-CONTAINING PROTEIN 4"/>
    <property type="match status" value="1"/>
</dbReference>
<name>A0A1R3G102_9ROSI</name>
<evidence type="ECO:0000256" key="2">
    <source>
        <dbReference type="ARBA" id="ARBA00022723"/>
    </source>
</evidence>
<keyword evidence="8" id="KW-1185">Reference proteome</keyword>
<gene>
    <name evidence="7" type="ORF">COLO4_37526</name>
</gene>
<dbReference type="GO" id="GO:0008270">
    <property type="term" value="F:zinc ion binding"/>
    <property type="evidence" value="ECO:0007669"/>
    <property type="project" value="UniProtKB-KW"/>
</dbReference>
<feature type="domain" description="HAT C-terminal dimerisation" evidence="6">
    <location>
        <begin position="232"/>
        <end position="311"/>
    </location>
</feature>
<dbReference type="EMBL" id="AWUE01024056">
    <property type="protein sequence ID" value="OMO51751.1"/>
    <property type="molecule type" value="Genomic_DNA"/>
</dbReference>
<sequence>MQVYEVEKKKLKALLKNVSKICLTTDLWRSSNQKIEYMVLTAHFIDSNWRLQKRIISFVHIPPPRRGVEIVDCIYKCLQEWGIENKVFTISIDNATSNDVAIRNLKDTFSRTRKLLCGRKLFHVRCCAHILNLMVQDGLSEIADCIDKVHESVRFINHKARANLAKVRDDLYEIYEEYVHELVDGNNNSVETNVLDDDGTSGGNVKHHKSGMSEILTYVKTLYSGPPQESDLDAYLIEACFIHLGDLDQFDVLEWWKANGLRFRILSKMARDILVILITTVASEAAFSAGSRVIDTYRASLAPETVQALLC</sequence>
<evidence type="ECO:0000256" key="4">
    <source>
        <dbReference type="ARBA" id="ARBA00022833"/>
    </source>
</evidence>
<dbReference type="Pfam" id="PF05699">
    <property type="entry name" value="Dimer_Tnp_hAT"/>
    <property type="match status" value="1"/>
</dbReference>
<dbReference type="GO" id="GO:0005634">
    <property type="term" value="C:nucleus"/>
    <property type="evidence" value="ECO:0007669"/>
    <property type="project" value="UniProtKB-SubCell"/>
</dbReference>
<dbReference type="PANTHER" id="PTHR46481:SF10">
    <property type="entry name" value="ZINC FINGER BED DOMAIN-CONTAINING PROTEIN 39"/>
    <property type="match status" value="1"/>
</dbReference>
<comment type="subcellular location">
    <subcellularLocation>
        <location evidence="1">Nucleus</location>
    </subcellularLocation>
</comment>
<proteinExistence type="predicted"/>
<evidence type="ECO:0000313" key="7">
    <source>
        <dbReference type="EMBL" id="OMO51751.1"/>
    </source>
</evidence>
<keyword evidence="5" id="KW-0539">Nucleus</keyword>
<reference evidence="8" key="1">
    <citation type="submission" date="2013-09" db="EMBL/GenBank/DDBJ databases">
        <title>Corchorus olitorius genome sequencing.</title>
        <authorList>
            <person name="Alam M."/>
            <person name="Haque M.S."/>
            <person name="Islam M.S."/>
            <person name="Emdad E.M."/>
            <person name="Islam M.M."/>
            <person name="Ahmed B."/>
            <person name="Halim A."/>
            <person name="Hossen Q.M.M."/>
            <person name="Hossain M.Z."/>
            <person name="Ahmed R."/>
            <person name="Khan M.M."/>
            <person name="Islam R."/>
            <person name="Rashid M.M."/>
            <person name="Khan S.A."/>
            <person name="Rahman M.S."/>
            <person name="Alam M."/>
            <person name="Yahiya A.S."/>
            <person name="Khan M.S."/>
            <person name="Azam M.S."/>
            <person name="Haque T."/>
            <person name="Lashkar M.Z.H."/>
            <person name="Akhand A.I."/>
            <person name="Morshed G."/>
            <person name="Roy S."/>
            <person name="Uddin K.S."/>
            <person name="Rabeya T."/>
            <person name="Hossain A.S."/>
            <person name="Chowdhury A."/>
            <person name="Snigdha A.R."/>
            <person name="Mortoza M.S."/>
            <person name="Matin S.A."/>
            <person name="Hoque S.M.E."/>
            <person name="Islam M.K."/>
            <person name="Roy D.K."/>
            <person name="Haider R."/>
            <person name="Moosa M.M."/>
            <person name="Elias S.M."/>
            <person name="Hasan A.M."/>
            <person name="Jahan S."/>
            <person name="Shafiuddin M."/>
            <person name="Mahmood N."/>
            <person name="Shommy N.S."/>
        </authorList>
    </citation>
    <scope>NUCLEOTIDE SEQUENCE [LARGE SCALE GENOMIC DNA]</scope>
    <source>
        <strain evidence="8">cv. O-4</strain>
    </source>
</reference>
<dbReference type="STRING" id="93759.A0A1R3G102"/>
<dbReference type="InterPro" id="IPR012337">
    <property type="entry name" value="RNaseH-like_sf"/>
</dbReference>
<evidence type="ECO:0000256" key="3">
    <source>
        <dbReference type="ARBA" id="ARBA00022771"/>
    </source>
</evidence>
<dbReference type="InterPro" id="IPR052035">
    <property type="entry name" value="ZnF_BED_domain_contain"/>
</dbReference>
<evidence type="ECO:0000256" key="5">
    <source>
        <dbReference type="ARBA" id="ARBA00023242"/>
    </source>
</evidence>
<dbReference type="AlphaFoldDB" id="A0A1R3G102"/>
<evidence type="ECO:0000313" key="8">
    <source>
        <dbReference type="Proteomes" id="UP000187203"/>
    </source>
</evidence>
<organism evidence="7 8">
    <name type="scientific">Corchorus olitorius</name>
    <dbReference type="NCBI Taxonomy" id="93759"/>
    <lineage>
        <taxon>Eukaryota</taxon>
        <taxon>Viridiplantae</taxon>
        <taxon>Streptophyta</taxon>
        <taxon>Embryophyta</taxon>
        <taxon>Tracheophyta</taxon>
        <taxon>Spermatophyta</taxon>
        <taxon>Magnoliopsida</taxon>
        <taxon>eudicotyledons</taxon>
        <taxon>Gunneridae</taxon>
        <taxon>Pentapetalae</taxon>
        <taxon>rosids</taxon>
        <taxon>malvids</taxon>
        <taxon>Malvales</taxon>
        <taxon>Malvaceae</taxon>
        <taxon>Grewioideae</taxon>
        <taxon>Apeibeae</taxon>
        <taxon>Corchorus</taxon>
    </lineage>
</organism>
<dbReference type="InterPro" id="IPR008906">
    <property type="entry name" value="HATC_C_dom"/>
</dbReference>
<dbReference type="SUPFAM" id="SSF53098">
    <property type="entry name" value="Ribonuclease H-like"/>
    <property type="match status" value="1"/>
</dbReference>
<evidence type="ECO:0000256" key="1">
    <source>
        <dbReference type="ARBA" id="ARBA00004123"/>
    </source>
</evidence>